<sequence>MSANSEDPAIALAELFKRKGHLDKLKQSILTDSINNDNIDQNLETLIRTGVKNLIKDMVLKDENLIFKNRGSTSAILEAQLFKSGYNVLNNGETDIDKIIENRLNDKELENQIKSILHEMQENKEDN</sequence>
<gene>
    <name evidence="2" type="ORF">AW171_hschr21136</name>
</gene>
<protein>
    <submittedName>
        <fullName evidence="2">HBR410Wp</fullName>
    </submittedName>
</protein>
<dbReference type="OrthoDB" id="5579731at2759"/>
<reference evidence="2 3" key="1">
    <citation type="submission" date="2016-01" db="EMBL/GenBank/DDBJ databases">
        <title>Genome sequence of the yeast Holleya sinecauda.</title>
        <authorList>
            <person name="Dietrich F.S."/>
        </authorList>
    </citation>
    <scope>NUCLEOTIDE SEQUENCE [LARGE SCALE GENOMIC DNA]</scope>
    <source>
        <strain evidence="2 3">ATCC 58844</strain>
    </source>
</reference>
<dbReference type="GeneID" id="28721591"/>
<evidence type="ECO:0000313" key="2">
    <source>
        <dbReference type="EMBL" id="AMD19311.1"/>
    </source>
</evidence>
<dbReference type="AlphaFoldDB" id="A0A109UVI3"/>
<accession>A0A109UVI3</accession>
<proteinExistence type="predicted"/>
<dbReference type="EMBL" id="CP014242">
    <property type="protein sequence ID" value="AMD19311.1"/>
    <property type="molecule type" value="Genomic_DNA"/>
</dbReference>
<dbReference type="Proteomes" id="UP000243052">
    <property type="component" value="Chromosome ii"/>
</dbReference>
<evidence type="ECO:0000313" key="3">
    <source>
        <dbReference type="Proteomes" id="UP000243052"/>
    </source>
</evidence>
<dbReference type="STRING" id="45286.A0A109UVI3"/>
<dbReference type="InterPro" id="IPR055264">
    <property type="entry name" value="BOD1/SHG1_dom"/>
</dbReference>
<dbReference type="RefSeq" id="XP_017986307.1">
    <property type="nucleotide sequence ID" value="XM_018130818.1"/>
</dbReference>
<keyword evidence="3" id="KW-1185">Reference proteome</keyword>
<name>A0A109UVI3_9SACH</name>
<dbReference type="Pfam" id="PF05205">
    <property type="entry name" value="COMPASS-Shg1"/>
    <property type="match status" value="1"/>
</dbReference>
<organism evidence="2 3">
    <name type="scientific">Eremothecium sinecaudum</name>
    <dbReference type="NCBI Taxonomy" id="45286"/>
    <lineage>
        <taxon>Eukaryota</taxon>
        <taxon>Fungi</taxon>
        <taxon>Dikarya</taxon>
        <taxon>Ascomycota</taxon>
        <taxon>Saccharomycotina</taxon>
        <taxon>Saccharomycetes</taxon>
        <taxon>Saccharomycetales</taxon>
        <taxon>Saccharomycetaceae</taxon>
        <taxon>Eremothecium</taxon>
    </lineage>
</organism>
<evidence type="ECO:0000259" key="1">
    <source>
        <dbReference type="Pfam" id="PF05205"/>
    </source>
</evidence>
<feature type="domain" description="BOD1/SHG1" evidence="1">
    <location>
        <begin position="12"/>
        <end position="115"/>
    </location>
</feature>